<evidence type="ECO:0000259" key="8">
    <source>
        <dbReference type="Pfam" id="PF01757"/>
    </source>
</evidence>
<evidence type="ECO:0000256" key="1">
    <source>
        <dbReference type="ARBA" id="ARBA00004651"/>
    </source>
</evidence>
<feature type="transmembrane region" description="Helical" evidence="7">
    <location>
        <begin position="194"/>
        <end position="212"/>
    </location>
</feature>
<dbReference type="RefSeq" id="WP_259094341.1">
    <property type="nucleotide sequence ID" value="NZ_BAAAZC010000018.1"/>
</dbReference>
<feature type="transmembrane region" description="Helical" evidence="7">
    <location>
        <begin position="55"/>
        <end position="76"/>
    </location>
</feature>
<feature type="transmembrane region" description="Helical" evidence="7">
    <location>
        <begin position="167"/>
        <end position="188"/>
    </location>
</feature>
<feature type="transmembrane region" description="Helical" evidence="7">
    <location>
        <begin position="259"/>
        <end position="277"/>
    </location>
</feature>
<dbReference type="Proteomes" id="UP001500742">
    <property type="component" value="Unassembled WGS sequence"/>
</dbReference>
<keyword evidence="6 7" id="KW-0472">Membrane</keyword>
<sequence>MSLTAATGNTQSKPHLFYADFLRALATVAVITLHNAADPAAQYGHIPQNDWLSAAFYNGLCRFCVPMFVLLSGSLLLNPAKDVTIKELFTKRLSKLVIPLVFWSAFYMVFYHYFDKTYPSASFVYYLKAFYSVPLVFHFWFLYMMTGIYLAYPIINLFIRSATESQVLYFIAIWFIANCVLGIIDISFETANNIELHVFTGYIGYFVLGYYLKNFSFSKKTLYTLYTLSVIAFITSIAGIILLQVYHFKHATDLIESDLTPEIPFAIAGLFLFMKNYPFDTKQQWWKILVNNISKESYGIYILHVLCMQLVFGKGFLNTSFGTLSLLWVIPIKMLTALSLAFILVKILKRIPLLKLTL</sequence>
<evidence type="ECO:0000313" key="10">
    <source>
        <dbReference type="Proteomes" id="UP001500742"/>
    </source>
</evidence>
<evidence type="ECO:0000313" key="9">
    <source>
        <dbReference type="EMBL" id="GAA3973627.1"/>
    </source>
</evidence>
<evidence type="ECO:0000256" key="5">
    <source>
        <dbReference type="ARBA" id="ARBA00022989"/>
    </source>
</evidence>
<feature type="transmembrane region" description="Helical" evidence="7">
    <location>
        <begin position="96"/>
        <end position="114"/>
    </location>
</feature>
<dbReference type="PANTHER" id="PTHR40074">
    <property type="entry name" value="O-ACETYLTRANSFERASE WECH"/>
    <property type="match status" value="1"/>
</dbReference>
<dbReference type="GO" id="GO:0016746">
    <property type="term" value="F:acyltransferase activity"/>
    <property type="evidence" value="ECO:0007669"/>
    <property type="project" value="UniProtKB-KW"/>
</dbReference>
<evidence type="ECO:0000256" key="2">
    <source>
        <dbReference type="ARBA" id="ARBA00007400"/>
    </source>
</evidence>
<dbReference type="PANTHER" id="PTHR40074:SF2">
    <property type="entry name" value="O-ACETYLTRANSFERASE WECH"/>
    <property type="match status" value="1"/>
</dbReference>
<protein>
    <submittedName>
        <fullName evidence="9">Acyltransferase family protein</fullName>
    </submittedName>
</protein>
<feature type="transmembrane region" description="Helical" evidence="7">
    <location>
        <begin position="323"/>
        <end position="345"/>
    </location>
</feature>
<evidence type="ECO:0000256" key="3">
    <source>
        <dbReference type="ARBA" id="ARBA00022475"/>
    </source>
</evidence>
<keyword evidence="4 7" id="KW-0812">Transmembrane</keyword>
<evidence type="ECO:0000256" key="7">
    <source>
        <dbReference type="SAM" id="Phobius"/>
    </source>
</evidence>
<name>A0ABP7PZB4_9SPHI</name>
<keyword evidence="5 7" id="KW-1133">Transmembrane helix</keyword>
<keyword evidence="9" id="KW-0012">Acyltransferase</keyword>
<reference evidence="10" key="1">
    <citation type="journal article" date="2019" name="Int. J. Syst. Evol. Microbiol.">
        <title>The Global Catalogue of Microorganisms (GCM) 10K type strain sequencing project: providing services to taxonomists for standard genome sequencing and annotation.</title>
        <authorList>
            <consortium name="The Broad Institute Genomics Platform"/>
            <consortium name="The Broad Institute Genome Sequencing Center for Infectious Disease"/>
            <person name="Wu L."/>
            <person name="Ma J."/>
        </authorList>
    </citation>
    <scope>NUCLEOTIDE SEQUENCE [LARGE SCALE GENOMIC DNA]</scope>
    <source>
        <strain evidence="10">JCM 16601</strain>
    </source>
</reference>
<proteinExistence type="inferred from homology"/>
<keyword evidence="9" id="KW-0808">Transferase</keyword>
<keyword evidence="3" id="KW-1003">Cell membrane</keyword>
<comment type="similarity">
    <text evidence="2">Belongs to the acyltransferase 3 family.</text>
</comment>
<organism evidence="9 10">
    <name type="scientific">Mucilaginibacter dorajii</name>
    <dbReference type="NCBI Taxonomy" id="692994"/>
    <lineage>
        <taxon>Bacteria</taxon>
        <taxon>Pseudomonadati</taxon>
        <taxon>Bacteroidota</taxon>
        <taxon>Sphingobacteriia</taxon>
        <taxon>Sphingobacteriales</taxon>
        <taxon>Sphingobacteriaceae</taxon>
        <taxon>Mucilaginibacter</taxon>
    </lineage>
</organism>
<dbReference type="Pfam" id="PF01757">
    <property type="entry name" value="Acyl_transf_3"/>
    <property type="match status" value="1"/>
</dbReference>
<feature type="transmembrane region" description="Helical" evidence="7">
    <location>
        <begin position="134"/>
        <end position="155"/>
    </location>
</feature>
<evidence type="ECO:0000256" key="4">
    <source>
        <dbReference type="ARBA" id="ARBA00022692"/>
    </source>
</evidence>
<comment type="subcellular location">
    <subcellularLocation>
        <location evidence="1">Cell membrane</location>
        <topology evidence="1">Multi-pass membrane protein</topology>
    </subcellularLocation>
</comment>
<comment type="caution">
    <text evidence="9">The sequence shown here is derived from an EMBL/GenBank/DDBJ whole genome shotgun (WGS) entry which is preliminary data.</text>
</comment>
<evidence type="ECO:0000256" key="6">
    <source>
        <dbReference type="ARBA" id="ARBA00023136"/>
    </source>
</evidence>
<keyword evidence="10" id="KW-1185">Reference proteome</keyword>
<dbReference type="InterPro" id="IPR002656">
    <property type="entry name" value="Acyl_transf_3_dom"/>
</dbReference>
<feature type="domain" description="Acyltransferase 3" evidence="8">
    <location>
        <begin position="18"/>
        <end position="345"/>
    </location>
</feature>
<accession>A0ABP7PZB4</accession>
<dbReference type="EMBL" id="BAAAZC010000018">
    <property type="protein sequence ID" value="GAA3973627.1"/>
    <property type="molecule type" value="Genomic_DNA"/>
</dbReference>
<feature type="transmembrane region" description="Helical" evidence="7">
    <location>
        <begin position="224"/>
        <end position="247"/>
    </location>
</feature>
<feature type="transmembrane region" description="Helical" evidence="7">
    <location>
        <begin position="298"/>
        <end position="317"/>
    </location>
</feature>
<gene>
    <name evidence="9" type="ORF">GCM10022210_24860</name>
</gene>